<evidence type="ECO:0000313" key="5">
    <source>
        <dbReference type="Proteomes" id="UP001333818"/>
    </source>
</evidence>
<reference evidence="4" key="1">
    <citation type="submission" date="2024-01" db="EMBL/GenBank/DDBJ databases">
        <title>Bank of Algae and Cyanobacteria of the Azores (BACA) strain genomes.</title>
        <authorList>
            <person name="Luz R."/>
            <person name="Cordeiro R."/>
            <person name="Fonseca A."/>
            <person name="Goncalves V."/>
        </authorList>
    </citation>
    <scope>NUCLEOTIDE SEQUENCE</scope>
    <source>
        <strain evidence="4">BACA0141</strain>
    </source>
</reference>
<dbReference type="Gene3D" id="2.30.30.110">
    <property type="match status" value="1"/>
</dbReference>
<dbReference type="PANTHER" id="PTHR33988:SF1">
    <property type="entry name" value="ENDORIBONUCLEASE MAZF7-RELATED"/>
    <property type="match status" value="1"/>
</dbReference>
<organism evidence="4 5">
    <name type="scientific">Tumidithrix elongata BACA0141</name>
    <dbReference type="NCBI Taxonomy" id="2716417"/>
    <lineage>
        <taxon>Bacteria</taxon>
        <taxon>Bacillati</taxon>
        <taxon>Cyanobacteriota</taxon>
        <taxon>Cyanophyceae</taxon>
        <taxon>Pseudanabaenales</taxon>
        <taxon>Pseudanabaenaceae</taxon>
        <taxon>Tumidithrix</taxon>
        <taxon>Tumidithrix elongata</taxon>
    </lineage>
</organism>
<comment type="caution">
    <text evidence="4">The sequence shown here is derived from an EMBL/GenBank/DDBJ whole genome shotgun (WGS) entry which is preliminary data.</text>
</comment>
<protein>
    <recommendedName>
        <fullName evidence="3">mRNA interferase</fullName>
        <ecNumber evidence="3">3.1.-.-</ecNumber>
    </recommendedName>
</protein>
<keyword evidence="5" id="KW-1185">Reference proteome</keyword>
<dbReference type="AlphaFoldDB" id="A0AAW9Q8J9"/>
<dbReference type="PANTHER" id="PTHR33988">
    <property type="entry name" value="ENDORIBONUCLEASE MAZF-RELATED"/>
    <property type="match status" value="1"/>
</dbReference>
<name>A0AAW9Q8J9_9CYAN</name>
<keyword evidence="3 4" id="KW-0378">Hydrolase</keyword>
<dbReference type="SUPFAM" id="SSF50118">
    <property type="entry name" value="Cell growth inhibitor/plasmid maintenance toxic component"/>
    <property type="match status" value="1"/>
</dbReference>
<dbReference type="InterPro" id="IPR011067">
    <property type="entry name" value="Plasmid_toxin/cell-grow_inhib"/>
</dbReference>
<dbReference type="GO" id="GO:0003677">
    <property type="term" value="F:DNA binding"/>
    <property type="evidence" value="ECO:0007669"/>
    <property type="project" value="InterPro"/>
</dbReference>
<dbReference type="Proteomes" id="UP001333818">
    <property type="component" value="Unassembled WGS sequence"/>
</dbReference>
<comment type="similarity">
    <text evidence="1 3">Belongs to the PemK/MazF family.</text>
</comment>
<evidence type="ECO:0000256" key="2">
    <source>
        <dbReference type="ARBA" id="ARBA00022649"/>
    </source>
</evidence>
<evidence type="ECO:0000313" key="4">
    <source>
        <dbReference type="EMBL" id="MEE3719278.1"/>
    </source>
</evidence>
<dbReference type="EC" id="3.1.-.-" evidence="3"/>
<dbReference type="Pfam" id="PF02452">
    <property type="entry name" value="PemK_toxin"/>
    <property type="match status" value="1"/>
</dbReference>
<keyword evidence="3" id="KW-0255">Endonuclease</keyword>
<sequence>MHRGEIWLVQLNPIVGNEIGKIRPVVIVSNDAIGILPLKVIVPITDWKDRYTVYPWMVKLEPTKDNGLIKVSTADTFQVRSLSQERFVRKLGQLENQLIQDIRGALAVVLDILP</sequence>
<dbReference type="RefSeq" id="WP_330485714.1">
    <property type="nucleotide sequence ID" value="NZ_JAZBJZ010000122.1"/>
</dbReference>
<keyword evidence="2" id="KW-1277">Toxin-antitoxin system</keyword>
<evidence type="ECO:0000256" key="3">
    <source>
        <dbReference type="PIRNR" id="PIRNR033490"/>
    </source>
</evidence>
<keyword evidence="3" id="KW-0540">Nuclease</keyword>
<evidence type="ECO:0000256" key="1">
    <source>
        <dbReference type="ARBA" id="ARBA00007521"/>
    </source>
</evidence>
<dbReference type="PIRSF" id="PIRSF033490">
    <property type="entry name" value="MazF"/>
    <property type="match status" value="1"/>
</dbReference>
<proteinExistence type="inferred from homology"/>
<dbReference type="InterPro" id="IPR003477">
    <property type="entry name" value="PemK-like"/>
</dbReference>
<dbReference type="GO" id="GO:0016075">
    <property type="term" value="P:rRNA catabolic process"/>
    <property type="evidence" value="ECO:0007669"/>
    <property type="project" value="TreeGrafter"/>
</dbReference>
<comment type="function">
    <text evidence="3">Toxic component of a type II toxin-antitoxin (TA) system.</text>
</comment>
<dbReference type="GO" id="GO:0016787">
    <property type="term" value="F:hydrolase activity"/>
    <property type="evidence" value="ECO:0007669"/>
    <property type="project" value="UniProtKB-KW"/>
</dbReference>
<dbReference type="GO" id="GO:0004521">
    <property type="term" value="F:RNA endonuclease activity"/>
    <property type="evidence" value="ECO:0007669"/>
    <property type="project" value="TreeGrafter"/>
</dbReference>
<gene>
    <name evidence="4" type="ORF">V2H45_21270</name>
</gene>
<accession>A0AAW9Q8J9</accession>
<dbReference type="EMBL" id="JAZBJZ010000122">
    <property type="protein sequence ID" value="MEE3719278.1"/>
    <property type="molecule type" value="Genomic_DNA"/>
</dbReference>
<dbReference type="GO" id="GO:0006402">
    <property type="term" value="P:mRNA catabolic process"/>
    <property type="evidence" value="ECO:0007669"/>
    <property type="project" value="TreeGrafter"/>
</dbReference>